<dbReference type="OrthoDB" id="9808939at2"/>
<dbReference type="NCBIfam" id="NF007113">
    <property type="entry name" value="PRK09562.1"/>
    <property type="match status" value="1"/>
</dbReference>
<dbReference type="Pfam" id="PF03819">
    <property type="entry name" value="MazG"/>
    <property type="match status" value="2"/>
</dbReference>
<comment type="catalytic activity">
    <reaction evidence="1">
        <text>ATP + H2O = AMP + diphosphate + H(+)</text>
        <dbReference type="Rhea" id="RHEA:14245"/>
        <dbReference type="ChEBI" id="CHEBI:15377"/>
        <dbReference type="ChEBI" id="CHEBI:15378"/>
        <dbReference type="ChEBI" id="CHEBI:30616"/>
        <dbReference type="ChEBI" id="CHEBI:33019"/>
        <dbReference type="ChEBI" id="CHEBI:456215"/>
        <dbReference type="EC" id="3.6.1.8"/>
    </reaction>
</comment>
<dbReference type="KEGG" id="fpp:FPB0191_00502"/>
<comment type="similarity">
    <text evidence="2">Belongs to the nucleoside triphosphate pyrophosphohydrolase family.</text>
</comment>
<evidence type="ECO:0000256" key="4">
    <source>
        <dbReference type="ARBA" id="ARBA00074799"/>
    </source>
</evidence>
<feature type="domain" description="NTP pyrophosphohydrolase MazG-like" evidence="5">
    <location>
        <begin position="164"/>
        <end position="222"/>
    </location>
</feature>
<keyword evidence="7" id="KW-1185">Reference proteome</keyword>
<reference evidence="6 7" key="1">
    <citation type="journal article" date="2014" name="Appl. Environ. Microbiol.">
        <title>Gut symbionts from distinct hosts exhibit genotoxic activity via divergent colibactin biosynthetic pathways.</title>
        <authorList>
            <person name="Engel P."/>
            <person name="Vizcaino M.I."/>
            <person name="Crawford J.M."/>
        </authorList>
    </citation>
    <scope>NUCLEOTIDE SEQUENCE [LARGE SCALE GENOMIC DNA]</scope>
    <source>
        <strain evidence="6 7">PEB0191</strain>
    </source>
</reference>
<dbReference type="HOGENOM" id="CLU_038356_0_1_6"/>
<dbReference type="GO" id="GO:0046047">
    <property type="term" value="P:TTP catabolic process"/>
    <property type="evidence" value="ECO:0007669"/>
    <property type="project" value="TreeGrafter"/>
</dbReference>
<gene>
    <name evidence="6" type="ORF">FPB0191_00502</name>
</gene>
<dbReference type="NCBIfam" id="TIGR00444">
    <property type="entry name" value="mazG"/>
    <property type="match status" value="1"/>
</dbReference>
<keyword evidence="6" id="KW-0378">Hydrolase</keyword>
<dbReference type="InterPro" id="IPR011551">
    <property type="entry name" value="NTP_PyrPHydrolase_MazG"/>
</dbReference>
<name>A0A0A7RYK4_FRIPE</name>
<dbReference type="STRING" id="1267021.FPB0191_00502"/>
<dbReference type="AlphaFoldDB" id="A0A0A7RYK4"/>
<dbReference type="GO" id="GO:0046052">
    <property type="term" value="P:UTP catabolic process"/>
    <property type="evidence" value="ECO:0007669"/>
    <property type="project" value="TreeGrafter"/>
</dbReference>
<evidence type="ECO:0000313" key="6">
    <source>
        <dbReference type="EMBL" id="AJA44333.1"/>
    </source>
</evidence>
<dbReference type="FunFam" id="1.10.287.1080:FF:000003">
    <property type="entry name" value="Nucleoside triphosphate pyrophosphohydrolase"/>
    <property type="match status" value="1"/>
</dbReference>
<dbReference type="PANTHER" id="PTHR30522">
    <property type="entry name" value="NUCLEOSIDE TRIPHOSPHATE PYROPHOSPHOHYDROLASE"/>
    <property type="match status" value="1"/>
</dbReference>
<feature type="domain" description="NTP pyrophosphohydrolase MazG-like" evidence="5">
    <location>
        <begin position="29"/>
        <end position="102"/>
    </location>
</feature>
<dbReference type="FunFam" id="1.10.287.1080:FF:000001">
    <property type="entry name" value="Nucleoside triphosphate pyrophosphohydrolase"/>
    <property type="match status" value="1"/>
</dbReference>
<protein>
    <recommendedName>
        <fullName evidence="4">Nucleoside triphosphate pyrophosphohydrolase</fullName>
        <ecNumber evidence="3">3.6.1.8</ecNumber>
    </recommendedName>
</protein>
<accession>A0A0A7RYK4</accession>
<dbReference type="GO" id="GO:0006203">
    <property type="term" value="P:dGTP catabolic process"/>
    <property type="evidence" value="ECO:0007669"/>
    <property type="project" value="TreeGrafter"/>
</dbReference>
<evidence type="ECO:0000256" key="1">
    <source>
        <dbReference type="ARBA" id="ARBA00052141"/>
    </source>
</evidence>
<dbReference type="PANTHER" id="PTHR30522:SF0">
    <property type="entry name" value="NUCLEOSIDE TRIPHOSPHATE PYROPHOSPHOHYDROLASE"/>
    <property type="match status" value="1"/>
</dbReference>
<dbReference type="GO" id="GO:0046081">
    <property type="term" value="P:dUTP catabolic process"/>
    <property type="evidence" value="ECO:0007669"/>
    <property type="project" value="TreeGrafter"/>
</dbReference>
<evidence type="ECO:0000256" key="2">
    <source>
        <dbReference type="ARBA" id="ARBA00061115"/>
    </source>
</evidence>
<dbReference type="InterPro" id="IPR048011">
    <property type="entry name" value="NTP-PPase_MazG-like_C"/>
</dbReference>
<dbReference type="EC" id="3.6.1.8" evidence="3"/>
<dbReference type="InterPro" id="IPR004518">
    <property type="entry name" value="MazG-like_dom"/>
</dbReference>
<evidence type="ECO:0000313" key="7">
    <source>
        <dbReference type="Proteomes" id="UP000030901"/>
    </source>
</evidence>
<dbReference type="InterPro" id="IPR048015">
    <property type="entry name" value="NTP-PPase_MazG-like_N"/>
</dbReference>
<dbReference type="GO" id="GO:0047693">
    <property type="term" value="F:ATP diphosphatase activity"/>
    <property type="evidence" value="ECO:0007669"/>
    <property type="project" value="UniProtKB-EC"/>
</dbReference>
<dbReference type="GO" id="GO:0046061">
    <property type="term" value="P:dATP catabolic process"/>
    <property type="evidence" value="ECO:0007669"/>
    <property type="project" value="TreeGrafter"/>
</dbReference>
<sequence length="261" mass="30730">MKLQAIDKLIAILKQLRDPITGCDWDKVQTFDSITSCTLEETYEVLDTIKQKNYPELQKELGDLLFQIVFYAELADEQKLFNFDDVCQAICDKLIQRHPHIFSENKRKVAWETLKQQERNQKKQFSILDDIPLSMPALMRAEKVQKRCASVGFDWNTLPPVVDKVKEELEEVFVELNRENPIKKNIEEEIGDLLFATVNLARHLGLHSEFILQQAIHKFTQRFNYIETYFNNKNQALSDITLEEMESVWQQAKQHEKQKLK</sequence>
<dbReference type="CDD" id="cd11528">
    <property type="entry name" value="NTP-PPase_MazG_Nterm"/>
    <property type="match status" value="1"/>
</dbReference>
<dbReference type="GO" id="GO:0006950">
    <property type="term" value="P:response to stress"/>
    <property type="evidence" value="ECO:0007669"/>
    <property type="project" value="UniProtKB-ARBA"/>
</dbReference>
<evidence type="ECO:0000259" key="5">
    <source>
        <dbReference type="Pfam" id="PF03819"/>
    </source>
</evidence>
<organism evidence="6 7">
    <name type="scientific">Frischella perrara</name>
    <dbReference type="NCBI Taxonomy" id="1267021"/>
    <lineage>
        <taxon>Bacteria</taxon>
        <taxon>Pseudomonadati</taxon>
        <taxon>Pseudomonadota</taxon>
        <taxon>Gammaproteobacteria</taxon>
        <taxon>Orbales</taxon>
        <taxon>Orbaceae</taxon>
        <taxon>Frischella</taxon>
    </lineage>
</organism>
<dbReference type="CDD" id="cd11529">
    <property type="entry name" value="NTP-PPase_MazG_Cterm"/>
    <property type="match status" value="1"/>
</dbReference>
<evidence type="ECO:0000256" key="3">
    <source>
        <dbReference type="ARBA" id="ARBA00066372"/>
    </source>
</evidence>
<dbReference type="EMBL" id="CP009056">
    <property type="protein sequence ID" value="AJA44333.1"/>
    <property type="molecule type" value="Genomic_DNA"/>
</dbReference>
<dbReference type="Proteomes" id="UP000030901">
    <property type="component" value="Chromosome"/>
</dbReference>
<proteinExistence type="inferred from homology"/>
<dbReference type="Gene3D" id="1.10.287.1080">
    <property type="entry name" value="MazG-like"/>
    <property type="match status" value="2"/>
</dbReference>
<dbReference type="GO" id="GO:0046076">
    <property type="term" value="P:dTTP catabolic process"/>
    <property type="evidence" value="ECO:0007669"/>
    <property type="project" value="TreeGrafter"/>
</dbReference>
<dbReference type="SUPFAM" id="SSF101386">
    <property type="entry name" value="all-alpha NTP pyrophosphatases"/>
    <property type="match status" value="2"/>
</dbReference>
<dbReference type="RefSeq" id="WP_039103760.1">
    <property type="nucleotide sequence ID" value="NZ_CP009056.1"/>
</dbReference>